<proteinExistence type="predicted"/>
<protein>
    <submittedName>
        <fullName evidence="2">Uncharacterized protein</fullName>
    </submittedName>
</protein>
<keyword evidence="3" id="KW-1185">Reference proteome</keyword>
<gene>
    <name evidence="2" type="ORF">GCM10023336_47100</name>
</gene>
<evidence type="ECO:0000313" key="2">
    <source>
        <dbReference type="EMBL" id="GAA5065909.1"/>
    </source>
</evidence>
<evidence type="ECO:0000313" key="3">
    <source>
        <dbReference type="Proteomes" id="UP001500124"/>
    </source>
</evidence>
<reference evidence="3" key="1">
    <citation type="journal article" date="2019" name="Int. J. Syst. Evol. Microbiol.">
        <title>The Global Catalogue of Microorganisms (GCM) 10K type strain sequencing project: providing services to taxonomists for standard genome sequencing and annotation.</title>
        <authorList>
            <consortium name="The Broad Institute Genomics Platform"/>
            <consortium name="The Broad Institute Genome Sequencing Center for Infectious Disease"/>
            <person name="Wu L."/>
            <person name="Ma J."/>
        </authorList>
    </citation>
    <scope>NUCLEOTIDE SEQUENCE [LARGE SCALE GENOMIC DNA]</scope>
    <source>
        <strain evidence="3">JCM 18410</strain>
    </source>
</reference>
<name>A0ABP9KYT5_9ACTN</name>
<feature type="region of interest" description="Disordered" evidence="1">
    <location>
        <begin position="1"/>
        <end position="98"/>
    </location>
</feature>
<sequence>MRWAARTVGGRGRRDEDRDGADGARPGQAGEEQGDVAAAEVRPQAPGRRFVEREAAAQAGRGAAQGGRGVGGDAGGACRGREGRNRRERRGGGRADGCLGCRRPVVEHAYTHARILSARPAGGVFAGAT</sequence>
<feature type="compositionally biased region" description="Basic and acidic residues" evidence="1">
    <location>
        <begin position="12"/>
        <end position="22"/>
    </location>
</feature>
<accession>A0ABP9KYT5</accession>
<feature type="compositionally biased region" description="Basic and acidic residues" evidence="1">
    <location>
        <begin position="79"/>
        <end position="93"/>
    </location>
</feature>
<dbReference type="Proteomes" id="UP001500124">
    <property type="component" value="Unassembled WGS sequence"/>
</dbReference>
<organism evidence="2 3">
    <name type="scientific">Streptomyces similanensis</name>
    <dbReference type="NCBI Taxonomy" id="1274988"/>
    <lineage>
        <taxon>Bacteria</taxon>
        <taxon>Bacillati</taxon>
        <taxon>Actinomycetota</taxon>
        <taxon>Actinomycetes</taxon>
        <taxon>Kitasatosporales</taxon>
        <taxon>Streptomycetaceae</taxon>
        <taxon>Streptomyces</taxon>
    </lineage>
</organism>
<feature type="compositionally biased region" description="Gly residues" evidence="1">
    <location>
        <begin position="63"/>
        <end position="78"/>
    </location>
</feature>
<evidence type="ECO:0000256" key="1">
    <source>
        <dbReference type="SAM" id="MobiDB-lite"/>
    </source>
</evidence>
<comment type="caution">
    <text evidence="2">The sequence shown here is derived from an EMBL/GenBank/DDBJ whole genome shotgun (WGS) entry which is preliminary data.</text>
</comment>
<dbReference type="EMBL" id="BAABKC010000070">
    <property type="protein sequence ID" value="GAA5065909.1"/>
    <property type="molecule type" value="Genomic_DNA"/>
</dbReference>